<dbReference type="PANTHER" id="PTHR43350">
    <property type="entry name" value="NAD-DEPENDENT ALCOHOL DEHYDROGENASE"/>
    <property type="match status" value="1"/>
</dbReference>
<dbReference type="SUPFAM" id="SSF51735">
    <property type="entry name" value="NAD(P)-binding Rossmann-fold domains"/>
    <property type="match status" value="1"/>
</dbReference>
<keyword evidence="3" id="KW-0479">Metal-binding</keyword>
<dbReference type="SUPFAM" id="SSF50129">
    <property type="entry name" value="GroES-like"/>
    <property type="match status" value="2"/>
</dbReference>
<keyword evidence="5" id="KW-0560">Oxidoreductase</keyword>
<dbReference type="GO" id="GO:0016491">
    <property type="term" value="F:oxidoreductase activity"/>
    <property type="evidence" value="ECO:0007669"/>
    <property type="project" value="UniProtKB-KW"/>
</dbReference>
<keyword evidence="4" id="KW-0862">Zinc</keyword>
<dbReference type="Gene3D" id="3.40.50.720">
    <property type="entry name" value="NAD(P)-binding Rossmann-like Domain"/>
    <property type="match status" value="1"/>
</dbReference>
<evidence type="ECO:0000256" key="2">
    <source>
        <dbReference type="ARBA" id="ARBA00008072"/>
    </source>
</evidence>
<dbReference type="Pfam" id="PF00107">
    <property type="entry name" value="ADH_zinc_N"/>
    <property type="match status" value="1"/>
</dbReference>
<name>A0A382A1F5_9ZZZZ</name>
<reference evidence="7" key="1">
    <citation type="submission" date="2018-05" db="EMBL/GenBank/DDBJ databases">
        <authorList>
            <person name="Lanie J.A."/>
            <person name="Ng W.-L."/>
            <person name="Kazmierczak K.M."/>
            <person name="Andrzejewski T.M."/>
            <person name="Davidsen T.M."/>
            <person name="Wayne K.J."/>
            <person name="Tettelin H."/>
            <person name="Glass J.I."/>
            <person name="Rusch D."/>
            <person name="Podicherti R."/>
            <person name="Tsui H.-C.T."/>
            <person name="Winkler M.E."/>
        </authorList>
    </citation>
    <scope>NUCLEOTIDE SEQUENCE</scope>
</reference>
<accession>A0A382A1F5</accession>
<sequence length="283" mass="30303">AQVGRDVTHLKEGDLAIVPWVPRTPVRGRPVVPPSGITYHEEPVHGNVYTWGEDVLISGDYVVPIAKDVPTDISCIVGCAVLTGAGAVLNTAKVRPGESVAVYGAGGVGLCAIQMASILEAYPVIAVDLTDEKLQMAHEFGATHMVNACKGDPVEAIQEITNGGVDYAFDAIGLKITNEQILPSTRGGGPGADNHGGMAVLIGLPGWDITIDSRLFVTHQRQYRGSLGATYPDKDFAMFLRWYQEGKFPLDKLVTRRYTLDDINEACDALKSGDIAGRAIIEY</sequence>
<dbReference type="InterPro" id="IPR011032">
    <property type="entry name" value="GroES-like_sf"/>
</dbReference>
<evidence type="ECO:0000259" key="6">
    <source>
        <dbReference type="Pfam" id="PF00107"/>
    </source>
</evidence>
<feature type="domain" description="Alcohol dehydrogenase-like C-terminal" evidence="6">
    <location>
        <begin position="107"/>
        <end position="243"/>
    </location>
</feature>
<dbReference type="InterPro" id="IPR036291">
    <property type="entry name" value="NAD(P)-bd_dom_sf"/>
</dbReference>
<dbReference type="FunFam" id="3.40.50.720:FF:000003">
    <property type="entry name" value="S-(hydroxymethyl)glutathione dehydrogenase"/>
    <property type="match status" value="1"/>
</dbReference>
<comment type="similarity">
    <text evidence="2">Belongs to the zinc-containing alcohol dehydrogenase family.</text>
</comment>
<protein>
    <recommendedName>
        <fullName evidence="6">Alcohol dehydrogenase-like C-terminal domain-containing protein</fullName>
    </recommendedName>
</protein>
<evidence type="ECO:0000256" key="4">
    <source>
        <dbReference type="ARBA" id="ARBA00022833"/>
    </source>
</evidence>
<organism evidence="7">
    <name type="scientific">marine metagenome</name>
    <dbReference type="NCBI Taxonomy" id="408172"/>
    <lineage>
        <taxon>unclassified sequences</taxon>
        <taxon>metagenomes</taxon>
        <taxon>ecological metagenomes</taxon>
    </lineage>
</organism>
<evidence type="ECO:0000256" key="3">
    <source>
        <dbReference type="ARBA" id="ARBA00022723"/>
    </source>
</evidence>
<gene>
    <name evidence="7" type="ORF">METZ01_LOCUS148199</name>
</gene>
<proteinExistence type="inferred from homology"/>
<evidence type="ECO:0000313" key="7">
    <source>
        <dbReference type="EMBL" id="SVA95345.1"/>
    </source>
</evidence>
<evidence type="ECO:0000256" key="1">
    <source>
        <dbReference type="ARBA" id="ARBA00001947"/>
    </source>
</evidence>
<dbReference type="InterPro" id="IPR013149">
    <property type="entry name" value="ADH-like_C"/>
</dbReference>
<dbReference type="GO" id="GO:0046872">
    <property type="term" value="F:metal ion binding"/>
    <property type="evidence" value="ECO:0007669"/>
    <property type="project" value="UniProtKB-KW"/>
</dbReference>
<dbReference type="Gene3D" id="3.90.180.10">
    <property type="entry name" value="Medium-chain alcohol dehydrogenases, catalytic domain"/>
    <property type="match status" value="1"/>
</dbReference>
<comment type="cofactor">
    <cofactor evidence="1">
        <name>Zn(2+)</name>
        <dbReference type="ChEBI" id="CHEBI:29105"/>
    </cofactor>
</comment>
<dbReference type="EMBL" id="UINC01023521">
    <property type="protein sequence ID" value="SVA95345.1"/>
    <property type="molecule type" value="Genomic_DNA"/>
</dbReference>
<dbReference type="AlphaFoldDB" id="A0A382A1F5"/>
<dbReference type="PANTHER" id="PTHR43350:SF21">
    <property type="entry name" value="S-NITROSOMYCOTHIOL REDUCTASE MSCR"/>
    <property type="match status" value="1"/>
</dbReference>
<evidence type="ECO:0000256" key="5">
    <source>
        <dbReference type="ARBA" id="ARBA00023002"/>
    </source>
</evidence>
<feature type="non-terminal residue" evidence="7">
    <location>
        <position position="1"/>
    </location>
</feature>